<dbReference type="Proteomes" id="UP000324222">
    <property type="component" value="Unassembled WGS sequence"/>
</dbReference>
<keyword evidence="2" id="KW-1185">Reference proteome</keyword>
<gene>
    <name evidence="1" type="ORF">E2C01_051347</name>
</gene>
<comment type="caution">
    <text evidence="1">The sequence shown here is derived from an EMBL/GenBank/DDBJ whole genome shotgun (WGS) entry which is preliminary data.</text>
</comment>
<evidence type="ECO:0000313" key="2">
    <source>
        <dbReference type="Proteomes" id="UP000324222"/>
    </source>
</evidence>
<protein>
    <submittedName>
        <fullName evidence="1">Uncharacterized protein</fullName>
    </submittedName>
</protein>
<sequence length="109" mass="12218">MPSLFFNLPNTPSELENVKIFQTQTLLETSGIWPKISHITLLHLSLLYFILMPQLPSHLSLKINSSLKTLPTTPPSVILGLSLHLLLPLTISCLQSKFFIMMFSMPSLA</sequence>
<name>A0A5B7GK25_PORTR</name>
<dbReference type="AlphaFoldDB" id="A0A5B7GK25"/>
<proteinExistence type="predicted"/>
<reference evidence="1 2" key="1">
    <citation type="submission" date="2019-05" db="EMBL/GenBank/DDBJ databases">
        <title>Another draft genome of Portunus trituberculatus and its Hox gene families provides insights of decapod evolution.</title>
        <authorList>
            <person name="Jeong J.-H."/>
            <person name="Song I."/>
            <person name="Kim S."/>
            <person name="Choi T."/>
            <person name="Kim D."/>
            <person name="Ryu S."/>
            <person name="Kim W."/>
        </authorList>
    </citation>
    <scope>NUCLEOTIDE SEQUENCE [LARGE SCALE GENOMIC DNA]</scope>
    <source>
        <tissue evidence="1">Muscle</tissue>
    </source>
</reference>
<evidence type="ECO:0000313" key="1">
    <source>
        <dbReference type="EMBL" id="MPC57368.1"/>
    </source>
</evidence>
<dbReference type="EMBL" id="VSRR010014729">
    <property type="protein sequence ID" value="MPC57368.1"/>
    <property type="molecule type" value="Genomic_DNA"/>
</dbReference>
<organism evidence="1 2">
    <name type="scientific">Portunus trituberculatus</name>
    <name type="common">Swimming crab</name>
    <name type="synonym">Neptunus trituberculatus</name>
    <dbReference type="NCBI Taxonomy" id="210409"/>
    <lineage>
        <taxon>Eukaryota</taxon>
        <taxon>Metazoa</taxon>
        <taxon>Ecdysozoa</taxon>
        <taxon>Arthropoda</taxon>
        <taxon>Crustacea</taxon>
        <taxon>Multicrustacea</taxon>
        <taxon>Malacostraca</taxon>
        <taxon>Eumalacostraca</taxon>
        <taxon>Eucarida</taxon>
        <taxon>Decapoda</taxon>
        <taxon>Pleocyemata</taxon>
        <taxon>Brachyura</taxon>
        <taxon>Eubrachyura</taxon>
        <taxon>Portunoidea</taxon>
        <taxon>Portunidae</taxon>
        <taxon>Portuninae</taxon>
        <taxon>Portunus</taxon>
    </lineage>
</organism>
<accession>A0A5B7GK25</accession>